<name>A0A9X1RB26_9BRAD</name>
<organism evidence="2 5">
    <name type="scientific">Bradyrhizobium zhengyangense</name>
    <dbReference type="NCBI Taxonomy" id="2911009"/>
    <lineage>
        <taxon>Bacteria</taxon>
        <taxon>Pseudomonadati</taxon>
        <taxon>Pseudomonadota</taxon>
        <taxon>Alphaproteobacteria</taxon>
        <taxon>Hyphomicrobiales</taxon>
        <taxon>Nitrobacteraceae</taxon>
        <taxon>Bradyrhizobium</taxon>
    </lineage>
</organism>
<dbReference type="EMBL" id="JAKLUA010000010">
    <property type="protein sequence ID" value="MCG2670678.1"/>
    <property type="molecule type" value="Genomic_DNA"/>
</dbReference>
<dbReference type="AlphaFoldDB" id="A0A9X1RB26"/>
<gene>
    <name evidence="3" type="ORF">L6637_27285</name>
    <name evidence="2" type="ORF">L6654_21305</name>
</gene>
<evidence type="ECO:0000313" key="2">
    <source>
        <dbReference type="EMBL" id="MCG2629181.1"/>
    </source>
</evidence>
<evidence type="ECO:0000313" key="3">
    <source>
        <dbReference type="EMBL" id="MCG2670678.1"/>
    </source>
</evidence>
<evidence type="ECO:0000313" key="4">
    <source>
        <dbReference type="Proteomes" id="UP001139012"/>
    </source>
</evidence>
<accession>A0A9X1RB26</accession>
<dbReference type="Pfam" id="PF21592">
    <property type="entry name" value="Bc2l-C_N"/>
    <property type="match status" value="1"/>
</dbReference>
<evidence type="ECO:0000313" key="5">
    <source>
        <dbReference type="Proteomes" id="UP001139054"/>
    </source>
</evidence>
<protein>
    <recommendedName>
        <fullName evidence="1">Bc2l-C N-terminal domain-containing protein</fullName>
    </recommendedName>
</protein>
<comment type="caution">
    <text evidence="2">The sequence shown here is derived from an EMBL/GenBank/DDBJ whole genome shotgun (WGS) entry which is preliminary data.</text>
</comment>
<reference evidence="2" key="1">
    <citation type="submission" date="2022-01" db="EMBL/GenBank/DDBJ databases">
        <title>Genome sequnece data of strain Bradyrhizobium sp. nov.</title>
        <authorList>
            <person name="Zhang J."/>
        </authorList>
    </citation>
    <scope>NUCLEOTIDE SEQUENCE</scope>
    <source>
        <strain evidence="3">WYCCWR 12774</strain>
        <strain evidence="2">WYCCWR 13023</strain>
    </source>
</reference>
<dbReference type="RefSeq" id="WP_128949975.1">
    <property type="nucleotide sequence ID" value="NZ_JAKLTY010000013.1"/>
</dbReference>
<sequence>MTLYAQSSGTHSTSSGSWSAIPGLTVTLPGGVGITAIVILNVPNPYAQGNDFPGGTFGIQVGNTVQAVTATFTYNEAQPQSTGRIPTTLVVGVPLVQTPQPVTAVWQSVRNSKVIIDTPATLTVLTI</sequence>
<keyword evidence="4" id="KW-1185">Reference proteome</keyword>
<dbReference type="InterPro" id="IPR048921">
    <property type="entry name" value="Bc2l-C_N"/>
</dbReference>
<feature type="domain" description="Bc2l-C N-terminal" evidence="1">
    <location>
        <begin position="12"/>
        <end position="122"/>
    </location>
</feature>
<dbReference type="Proteomes" id="UP001139012">
    <property type="component" value="Unassembled WGS sequence"/>
</dbReference>
<dbReference type="Gene3D" id="2.60.120.760">
    <property type="match status" value="1"/>
</dbReference>
<evidence type="ECO:0000259" key="1">
    <source>
        <dbReference type="Pfam" id="PF21592"/>
    </source>
</evidence>
<dbReference type="EMBL" id="JAKLTY010000013">
    <property type="protein sequence ID" value="MCG2629181.1"/>
    <property type="molecule type" value="Genomic_DNA"/>
</dbReference>
<dbReference type="Proteomes" id="UP001139054">
    <property type="component" value="Unassembled WGS sequence"/>
</dbReference>
<proteinExistence type="predicted"/>